<reference evidence="18" key="1">
    <citation type="journal article" date="2020" name="Stud. Mycol.">
        <title>101 Dothideomycetes genomes: a test case for predicting lifestyles and emergence of pathogens.</title>
        <authorList>
            <person name="Haridas S."/>
            <person name="Albert R."/>
            <person name="Binder M."/>
            <person name="Bloem J."/>
            <person name="Labutti K."/>
            <person name="Salamov A."/>
            <person name="Andreopoulos B."/>
            <person name="Baker S."/>
            <person name="Barry K."/>
            <person name="Bills G."/>
            <person name="Bluhm B."/>
            <person name="Cannon C."/>
            <person name="Castanera R."/>
            <person name="Culley D."/>
            <person name="Daum C."/>
            <person name="Ezra D."/>
            <person name="Gonzalez J."/>
            <person name="Henrissat B."/>
            <person name="Kuo A."/>
            <person name="Liang C."/>
            <person name="Lipzen A."/>
            <person name="Lutzoni F."/>
            <person name="Magnuson J."/>
            <person name="Mondo S."/>
            <person name="Nolan M."/>
            <person name="Ohm R."/>
            <person name="Pangilinan J."/>
            <person name="Park H.-J."/>
            <person name="Ramirez L."/>
            <person name="Alfaro M."/>
            <person name="Sun H."/>
            <person name="Tritt A."/>
            <person name="Yoshinaga Y."/>
            <person name="Zwiers L.-H."/>
            <person name="Turgeon B."/>
            <person name="Goodwin S."/>
            <person name="Spatafora J."/>
            <person name="Crous P."/>
            <person name="Grigoriev I."/>
        </authorList>
    </citation>
    <scope>NUCLEOTIDE SEQUENCE</scope>
    <source>
        <strain evidence="18">CBS 122681</strain>
    </source>
</reference>
<organism evidence="18 19">
    <name type="scientific">Lophiostoma macrostomum CBS 122681</name>
    <dbReference type="NCBI Taxonomy" id="1314788"/>
    <lineage>
        <taxon>Eukaryota</taxon>
        <taxon>Fungi</taxon>
        <taxon>Dikarya</taxon>
        <taxon>Ascomycota</taxon>
        <taxon>Pezizomycotina</taxon>
        <taxon>Dothideomycetes</taxon>
        <taxon>Pleosporomycetidae</taxon>
        <taxon>Pleosporales</taxon>
        <taxon>Lophiostomataceae</taxon>
        <taxon>Lophiostoma</taxon>
    </lineage>
</organism>
<feature type="compositionally biased region" description="Polar residues" evidence="15">
    <location>
        <begin position="917"/>
        <end position="959"/>
    </location>
</feature>
<proteinExistence type="inferred from homology"/>
<dbReference type="GO" id="GO:0006357">
    <property type="term" value="P:regulation of transcription by RNA polymerase II"/>
    <property type="evidence" value="ECO:0007669"/>
    <property type="project" value="TreeGrafter"/>
</dbReference>
<feature type="compositionally biased region" description="Acidic residues" evidence="15">
    <location>
        <begin position="16"/>
        <end position="32"/>
    </location>
</feature>
<dbReference type="Pfam" id="PF01853">
    <property type="entry name" value="MOZ_SAS"/>
    <property type="match status" value="1"/>
</dbReference>
<evidence type="ECO:0000256" key="9">
    <source>
        <dbReference type="ARBA" id="ARBA00022990"/>
    </source>
</evidence>
<comment type="catalytic activity">
    <reaction evidence="14">
        <text>L-lysyl-[protein] + acetyl-CoA = N(6)-acetyl-L-lysyl-[protein] + CoA + H(+)</text>
        <dbReference type="Rhea" id="RHEA:45948"/>
        <dbReference type="Rhea" id="RHEA-COMP:9752"/>
        <dbReference type="Rhea" id="RHEA-COMP:10731"/>
        <dbReference type="ChEBI" id="CHEBI:15378"/>
        <dbReference type="ChEBI" id="CHEBI:29969"/>
        <dbReference type="ChEBI" id="CHEBI:57287"/>
        <dbReference type="ChEBI" id="CHEBI:57288"/>
        <dbReference type="ChEBI" id="CHEBI:61930"/>
        <dbReference type="EC" id="2.3.1.48"/>
    </reaction>
</comment>
<dbReference type="PROSITE" id="PS51726">
    <property type="entry name" value="MYST_HAT"/>
    <property type="match status" value="1"/>
</dbReference>
<keyword evidence="6 13" id="KW-0863">Zinc-finger</keyword>
<dbReference type="PANTHER" id="PTHR10615">
    <property type="entry name" value="HISTONE ACETYLTRANSFERASE"/>
    <property type="match status" value="1"/>
</dbReference>
<feature type="region of interest" description="Disordered" evidence="15">
    <location>
        <begin position="382"/>
        <end position="430"/>
    </location>
</feature>
<evidence type="ECO:0000256" key="3">
    <source>
        <dbReference type="ARBA" id="ARBA00013184"/>
    </source>
</evidence>
<dbReference type="InterPro" id="IPR036388">
    <property type="entry name" value="WH-like_DNA-bd_sf"/>
</dbReference>
<feature type="compositionally biased region" description="Acidic residues" evidence="15">
    <location>
        <begin position="309"/>
        <end position="318"/>
    </location>
</feature>
<dbReference type="InterPro" id="IPR013083">
    <property type="entry name" value="Znf_RING/FYVE/PHD"/>
</dbReference>
<dbReference type="GO" id="GO:0003712">
    <property type="term" value="F:transcription coregulator activity"/>
    <property type="evidence" value="ECO:0007669"/>
    <property type="project" value="TreeGrafter"/>
</dbReference>
<feature type="compositionally biased region" description="Basic residues" evidence="15">
    <location>
        <begin position="900"/>
        <end position="914"/>
    </location>
</feature>
<evidence type="ECO:0000313" key="19">
    <source>
        <dbReference type="Proteomes" id="UP000799324"/>
    </source>
</evidence>
<feature type="compositionally biased region" description="Basic residues" evidence="15">
    <location>
        <begin position="332"/>
        <end position="344"/>
    </location>
</feature>
<dbReference type="Pfam" id="PF16866">
    <property type="entry name" value="PHD_4"/>
    <property type="match status" value="1"/>
</dbReference>
<dbReference type="Proteomes" id="UP000799324">
    <property type="component" value="Unassembled WGS sequence"/>
</dbReference>
<evidence type="ECO:0000256" key="6">
    <source>
        <dbReference type="ARBA" id="ARBA00022771"/>
    </source>
</evidence>
<dbReference type="GO" id="GO:0008270">
    <property type="term" value="F:zinc ion binding"/>
    <property type="evidence" value="ECO:0007669"/>
    <property type="project" value="UniProtKB-KW"/>
</dbReference>
<dbReference type="OrthoDB" id="787137at2759"/>
<dbReference type="EMBL" id="MU004320">
    <property type="protein sequence ID" value="KAF2657931.1"/>
    <property type="molecule type" value="Genomic_DNA"/>
</dbReference>
<evidence type="ECO:0000256" key="13">
    <source>
        <dbReference type="PROSITE-ProRule" id="PRU00146"/>
    </source>
</evidence>
<feature type="region of interest" description="Disordered" evidence="15">
    <location>
        <begin position="446"/>
        <end position="509"/>
    </location>
</feature>
<dbReference type="InterPro" id="IPR019787">
    <property type="entry name" value="Znf_PHD-finger"/>
</dbReference>
<feature type="region of interest" description="Disordered" evidence="15">
    <location>
        <begin position="800"/>
        <end position="1035"/>
    </location>
</feature>
<keyword evidence="4" id="KW-0808">Transferase</keyword>
<keyword evidence="9" id="KW-0007">Acetylation</keyword>
<gene>
    <name evidence="18" type="ORF">K491DRAFT_766990</name>
</gene>
<feature type="compositionally biased region" description="Basic and acidic residues" evidence="15">
    <location>
        <begin position="33"/>
        <end position="42"/>
    </location>
</feature>
<keyword evidence="7" id="KW-0862">Zinc</keyword>
<evidence type="ECO:0000256" key="7">
    <source>
        <dbReference type="ARBA" id="ARBA00022833"/>
    </source>
</evidence>
<feature type="region of interest" description="Disordered" evidence="15">
    <location>
        <begin position="226"/>
        <end position="344"/>
    </location>
</feature>
<evidence type="ECO:0000256" key="4">
    <source>
        <dbReference type="ARBA" id="ARBA00022679"/>
    </source>
</evidence>
<dbReference type="Gene3D" id="1.10.10.10">
    <property type="entry name" value="Winged helix-like DNA-binding domain superfamily/Winged helix DNA-binding domain"/>
    <property type="match status" value="1"/>
</dbReference>
<evidence type="ECO:0000256" key="2">
    <source>
        <dbReference type="ARBA" id="ARBA00010107"/>
    </source>
</evidence>
<evidence type="ECO:0000259" key="17">
    <source>
        <dbReference type="PROSITE" id="PS51726"/>
    </source>
</evidence>
<feature type="domain" description="PHD-type" evidence="16">
    <location>
        <begin position="140"/>
        <end position="199"/>
    </location>
</feature>
<evidence type="ECO:0000256" key="12">
    <source>
        <dbReference type="PIRSR" id="PIRSR602717-51"/>
    </source>
</evidence>
<feature type="compositionally biased region" description="Acidic residues" evidence="15">
    <location>
        <begin position="117"/>
        <end position="133"/>
    </location>
</feature>
<comment type="function">
    <text evidence="11">Catalytic component of the NuA4 histone acetyltransferase (HAT) complex which is involved in epigenetic transcriptional activation of selected genes principally by acetylation of nucleosomal histones H4, H3, H2B, H2A and H2A variant H2A.Z. Acetylates histone H4 to form H4K5ac, H4K8ac, H4K12ac and H4K16ac, histone H3 to form H3K14ac, and histone H2A to form H2AK4ac and H2AK7ac. The NuA4 complex is involved in the DNA damage response and is required for chromosome segregation. The NuA4 complex plays a direct role in repair of DNA double-strand breaks (DSBs) through homologous recombination. Recruitment to promoters depends on H3K4me. Also acetylates non-histone proteins. In addition to protein acetyltransferase, can use different acyl-CoA substrates, such as 2-hydroxyisobutanoyl-CoA (2-hydroxyisobutyryl-CoA) or (2E)-butenoyl-CoA (crotonyl-CoA), and is able to mediate protein 2-hydroxyisobutyrylation and crotonylation, respectively.</text>
</comment>
<sequence length="1057" mass="116934">MAEPGRLMGQTNSNIEMEDNDMDGEYEVDEVEYDHPTGENSHDGVTTDAEGSDVDAEGEEVDDEDDAEPVGAVKLAVHEETSEEEDEDNHDGDAAMDSDSDAKISESDASGSSSSESEAENEWQAESDEGEEPEASRSDPNECVYCGQDEENDPSPEFEEYLACVVCGDNAHRQCARNANTLSPEDDATEWRCTACISNGLQEDNEDSESITRRRLSSVPKLARDLLPSHRGADPGGHSVFNDLILPDDPMDGSRSLRKRKASHEDDVVPVRQTRKKRRSSATSKSDGEPDSPAASSSRARTRSAVVESDGEGDDEDGAPPSASEHDSSRLRSSRARHSRPKRTDKRPLVWIEENTSLGPLSLVVVFHLNNEKVQKIVTAKPKKKIVSSDPRLEARRERDRERRDRNRRAAQQNRADSPDVSHYPAIQPHGAPIYSLADKEMDESKNKPYGGILSEADADTSKTYPTPADRKRFEDARLRAEEDWKKKQAAINASQEPSRPLKQSGGPPSKIKCINFGGWEIDTWHAAPYPEEYSKNKVLYICEFCLKYMNSDYVAWRHKLKCPAKHPPGDEIYRDGKYSFFEVDGRKNAVYCQNLCLLAKLFLGSKTLYYDVEPFLFYVMTENDNYGCHFVGYFSKEKRPSSLNNVSCILVLPIHMRKGYGQYLIEFSYLLTRVEKKTGSPEKPLSDMGLVSYRKYWRLVLCEELLHQKNALSIMSISERTGMTPDDIVSALEGLRALVRDPVTKSYALRLDYNYFKSYIEKCSHGNNPKINPAGLIWTPYVMGRASQYEDGPALHTVQPREDVEEDKPMPEEGVQQTEMAAQQNGQKDAQVAEGDDVEPSTPALARDESTNGGSPGPGTPLANGSTIAVAGSQPSSTSSLIPPSRYEVFPPIPGMPAAKRRPGRPFGSRRRTSTPQRNRNLPLSISTAPISKIQFSPNRNGSGKASPSMNGNLTPSATISIRRTRSRLGESVLNGVDGDESAEGGAVKSVNGRRSGTRSFTGSPRTIKNPKGKVIVDEEDNDDLDADGEDDDELMEDIDAEGEYDDEADAVMTNA</sequence>
<dbReference type="InterPro" id="IPR016181">
    <property type="entry name" value="Acyl_CoA_acyltransferase"/>
</dbReference>
<dbReference type="EC" id="2.3.1.48" evidence="3 14"/>
<dbReference type="FunFam" id="3.30.60.60:FF:000001">
    <property type="entry name" value="Histone acetyltransferase"/>
    <property type="match status" value="1"/>
</dbReference>
<dbReference type="GO" id="GO:1990467">
    <property type="term" value="C:NuA3a histone acetyltransferase complex"/>
    <property type="evidence" value="ECO:0007669"/>
    <property type="project" value="TreeGrafter"/>
</dbReference>
<dbReference type="GO" id="GO:0005634">
    <property type="term" value="C:nucleus"/>
    <property type="evidence" value="ECO:0007669"/>
    <property type="project" value="UniProtKB-SubCell"/>
</dbReference>
<dbReference type="Pfam" id="PF17772">
    <property type="entry name" value="zf-MYST"/>
    <property type="match status" value="1"/>
</dbReference>
<dbReference type="Gene3D" id="3.30.40.10">
    <property type="entry name" value="Zinc/RING finger domain, C3HC4 (zinc finger)"/>
    <property type="match status" value="1"/>
</dbReference>
<comment type="subcellular location">
    <subcellularLocation>
        <location evidence="1 14">Nucleus</location>
    </subcellularLocation>
</comment>
<feature type="compositionally biased region" description="Acidic residues" evidence="15">
    <location>
        <begin position="81"/>
        <end position="99"/>
    </location>
</feature>
<dbReference type="GO" id="GO:0031507">
    <property type="term" value="P:heterochromatin formation"/>
    <property type="evidence" value="ECO:0007669"/>
    <property type="project" value="UniProtKB-ARBA"/>
</dbReference>
<dbReference type="InterPro" id="IPR050603">
    <property type="entry name" value="MYST_HAT"/>
</dbReference>
<evidence type="ECO:0000256" key="11">
    <source>
        <dbReference type="ARBA" id="ARBA00045805"/>
    </source>
</evidence>
<feature type="region of interest" description="Disordered" evidence="15">
    <location>
        <begin position="1"/>
        <end position="155"/>
    </location>
</feature>
<dbReference type="PANTHER" id="PTHR10615:SF161">
    <property type="entry name" value="HISTONE ACETYLTRANSFERASE KAT7"/>
    <property type="match status" value="1"/>
</dbReference>
<keyword evidence="19" id="KW-1185">Reference proteome</keyword>
<evidence type="ECO:0000256" key="15">
    <source>
        <dbReference type="SAM" id="MobiDB-lite"/>
    </source>
</evidence>
<dbReference type="InterPro" id="IPR002717">
    <property type="entry name" value="HAT_MYST-type"/>
</dbReference>
<protein>
    <recommendedName>
        <fullName evidence="3 14">Histone acetyltransferase</fullName>
        <ecNumber evidence="3 14">2.3.1.48</ecNumber>
    </recommendedName>
</protein>
<feature type="compositionally biased region" description="Polar residues" evidence="15">
    <location>
        <begin position="994"/>
        <end position="1008"/>
    </location>
</feature>
<feature type="compositionally biased region" description="Basic and acidic residues" evidence="15">
    <location>
        <begin position="469"/>
        <end position="487"/>
    </location>
</feature>
<keyword evidence="8" id="KW-0156">Chromatin regulator</keyword>
<dbReference type="SUPFAM" id="SSF57903">
    <property type="entry name" value="FYVE/PHD zinc finger"/>
    <property type="match status" value="1"/>
</dbReference>
<dbReference type="SUPFAM" id="SSF55729">
    <property type="entry name" value="Acyl-CoA N-acyltransferases (Nat)"/>
    <property type="match status" value="1"/>
</dbReference>
<feature type="compositionally biased region" description="Polar residues" evidence="15">
    <location>
        <begin position="864"/>
        <end position="883"/>
    </location>
</feature>
<name>A0A6A6TF31_9PLEO</name>
<dbReference type="Gene3D" id="3.40.630.30">
    <property type="match status" value="1"/>
</dbReference>
<dbReference type="GO" id="GO:0004402">
    <property type="term" value="F:histone acetyltransferase activity"/>
    <property type="evidence" value="ECO:0007669"/>
    <property type="project" value="InterPro"/>
</dbReference>
<evidence type="ECO:0000256" key="8">
    <source>
        <dbReference type="ARBA" id="ARBA00022853"/>
    </source>
</evidence>
<feature type="compositionally biased region" description="Basic and acidic residues" evidence="15">
    <location>
        <begin position="391"/>
        <end position="405"/>
    </location>
</feature>
<feature type="compositionally biased region" description="Acidic residues" evidence="15">
    <location>
        <begin position="50"/>
        <end position="68"/>
    </location>
</feature>
<keyword evidence="5" id="KW-0479">Metal-binding</keyword>
<feature type="compositionally biased region" description="Low complexity" evidence="15">
    <location>
        <begin position="107"/>
        <end position="116"/>
    </location>
</feature>
<evidence type="ECO:0000256" key="1">
    <source>
        <dbReference type="ARBA" id="ARBA00004123"/>
    </source>
</evidence>
<feature type="compositionally biased region" description="Basic and acidic residues" evidence="15">
    <location>
        <begin position="800"/>
        <end position="812"/>
    </location>
</feature>
<evidence type="ECO:0000313" key="18">
    <source>
        <dbReference type="EMBL" id="KAF2657931.1"/>
    </source>
</evidence>
<evidence type="ECO:0000256" key="5">
    <source>
        <dbReference type="ARBA" id="ARBA00022723"/>
    </source>
</evidence>
<evidence type="ECO:0000259" key="16">
    <source>
        <dbReference type="PROSITE" id="PS50016"/>
    </source>
</evidence>
<dbReference type="PROSITE" id="PS50016">
    <property type="entry name" value="ZF_PHD_2"/>
    <property type="match status" value="1"/>
</dbReference>
<keyword evidence="10 14" id="KW-0539">Nucleus</keyword>
<accession>A0A6A6TF31</accession>
<dbReference type="AlphaFoldDB" id="A0A6A6TF31"/>
<feature type="active site" description="Proton donor/acceptor" evidence="12">
    <location>
        <position position="683"/>
    </location>
</feature>
<dbReference type="InterPro" id="IPR011011">
    <property type="entry name" value="Znf_FYVE_PHD"/>
</dbReference>
<dbReference type="Gene3D" id="3.30.60.60">
    <property type="entry name" value="N-acetyl transferase-like"/>
    <property type="match status" value="1"/>
</dbReference>
<dbReference type="GO" id="GO:0003682">
    <property type="term" value="F:chromatin binding"/>
    <property type="evidence" value="ECO:0007669"/>
    <property type="project" value="TreeGrafter"/>
</dbReference>
<evidence type="ECO:0000256" key="10">
    <source>
        <dbReference type="ARBA" id="ARBA00023242"/>
    </source>
</evidence>
<feature type="domain" description="MYST-type HAT" evidence="17">
    <location>
        <begin position="507"/>
        <end position="781"/>
    </location>
</feature>
<feature type="compositionally biased region" description="Low complexity" evidence="15">
    <location>
        <begin position="294"/>
        <end position="305"/>
    </location>
</feature>
<comment type="similarity">
    <text evidence="2 14">Belongs to the MYST (SAS/MOZ) family.</text>
</comment>
<dbReference type="FunFam" id="3.40.630.30:FF:000001">
    <property type="entry name" value="Histone acetyltransferase"/>
    <property type="match status" value="1"/>
</dbReference>
<feature type="compositionally biased region" description="Acidic residues" evidence="15">
    <location>
        <begin position="1019"/>
        <end position="1035"/>
    </location>
</feature>
<dbReference type="InterPro" id="IPR040706">
    <property type="entry name" value="Zf-MYST"/>
</dbReference>
<evidence type="ECO:0000256" key="14">
    <source>
        <dbReference type="RuleBase" id="RU361211"/>
    </source>
</evidence>
<feature type="compositionally biased region" description="Polar residues" evidence="15">
    <location>
        <begin position="816"/>
        <end position="829"/>
    </location>
</feature>